<keyword evidence="3" id="KW-1185">Reference proteome</keyword>
<dbReference type="InterPro" id="IPR023214">
    <property type="entry name" value="HAD_sf"/>
</dbReference>
<dbReference type="OrthoDB" id="10255128at2759"/>
<keyword evidence="1" id="KW-0732">Signal</keyword>
<dbReference type="EMBL" id="KV426187">
    <property type="protein sequence ID" value="KZV85487.1"/>
    <property type="molecule type" value="Genomic_DNA"/>
</dbReference>
<evidence type="ECO:0000256" key="1">
    <source>
        <dbReference type="SAM" id="SignalP"/>
    </source>
</evidence>
<dbReference type="SUPFAM" id="SSF56784">
    <property type="entry name" value="HAD-like"/>
    <property type="match status" value="1"/>
</dbReference>
<evidence type="ECO:0000313" key="3">
    <source>
        <dbReference type="Proteomes" id="UP000077266"/>
    </source>
</evidence>
<dbReference type="AlphaFoldDB" id="A0A165DVY1"/>
<dbReference type="InterPro" id="IPR036412">
    <property type="entry name" value="HAD-like_sf"/>
</dbReference>
<dbReference type="Gene3D" id="3.40.50.1000">
    <property type="entry name" value="HAD superfamily/HAD-like"/>
    <property type="match status" value="1"/>
</dbReference>
<dbReference type="InterPro" id="IPR050849">
    <property type="entry name" value="HAD-like_hydrolase_phosphatase"/>
</dbReference>
<evidence type="ECO:0000313" key="2">
    <source>
        <dbReference type="EMBL" id="KZV85487.1"/>
    </source>
</evidence>
<dbReference type="InParanoid" id="A0A165DVY1"/>
<gene>
    <name evidence="2" type="ORF">EXIGLDRAFT_753305</name>
</gene>
<dbReference type="Proteomes" id="UP000077266">
    <property type="component" value="Unassembled WGS sequence"/>
</dbReference>
<sequence>MRVAGTALVFLFAPSLLGARPLDAKNSALPRVGHIFIDFDGTIAVSEAFETLADAAYASVKDNSTFPPWSLFSDTYNDAYDAFSTSFGSRTTLSRELQFQTSLDERKIESDSFDRVSNSHVFGQTQFANLIAAAKNVQLRDGFFDLLGFALTQGIQPAVVSLNWSPSWIRLVLRVNAHTIGDKALAELIPIYCSEILPPTLVRPPNPLDRSASLFTGGDKVALISKLVKRGAPVVKGEVVFIGDSKADLPPLLSSPTTIGIVAAGSGSMKTALQTFGVQVIEANATNALVQTGQDKLLTLFSFSDIVGKFRGPLSF</sequence>
<feature type="chain" id="PRO_5007856870" description="HAD-like protein" evidence="1">
    <location>
        <begin position="20"/>
        <end position="316"/>
    </location>
</feature>
<feature type="signal peptide" evidence="1">
    <location>
        <begin position="1"/>
        <end position="19"/>
    </location>
</feature>
<protein>
    <recommendedName>
        <fullName evidence="4">HAD-like protein</fullName>
    </recommendedName>
</protein>
<organism evidence="2 3">
    <name type="scientific">Exidia glandulosa HHB12029</name>
    <dbReference type="NCBI Taxonomy" id="1314781"/>
    <lineage>
        <taxon>Eukaryota</taxon>
        <taxon>Fungi</taxon>
        <taxon>Dikarya</taxon>
        <taxon>Basidiomycota</taxon>
        <taxon>Agaricomycotina</taxon>
        <taxon>Agaricomycetes</taxon>
        <taxon>Auriculariales</taxon>
        <taxon>Exidiaceae</taxon>
        <taxon>Exidia</taxon>
    </lineage>
</organism>
<accession>A0A165DVY1</accession>
<dbReference type="STRING" id="1314781.A0A165DVY1"/>
<name>A0A165DVY1_EXIGL</name>
<proteinExistence type="predicted"/>
<dbReference type="PANTHER" id="PTHR28181">
    <property type="entry name" value="UPF0655 PROTEIN YCR015C"/>
    <property type="match status" value="1"/>
</dbReference>
<evidence type="ECO:0008006" key="4">
    <source>
        <dbReference type="Google" id="ProtNLM"/>
    </source>
</evidence>
<dbReference type="FunCoup" id="A0A165DVY1">
    <property type="interactions" value="3"/>
</dbReference>
<dbReference type="PANTHER" id="PTHR28181:SF1">
    <property type="entry name" value="COLD TOLERANCE PROTEIN 1"/>
    <property type="match status" value="1"/>
</dbReference>
<reference evidence="2 3" key="1">
    <citation type="journal article" date="2016" name="Mol. Biol. Evol.">
        <title>Comparative Genomics of Early-Diverging Mushroom-Forming Fungi Provides Insights into the Origins of Lignocellulose Decay Capabilities.</title>
        <authorList>
            <person name="Nagy L.G."/>
            <person name="Riley R."/>
            <person name="Tritt A."/>
            <person name="Adam C."/>
            <person name="Daum C."/>
            <person name="Floudas D."/>
            <person name="Sun H."/>
            <person name="Yadav J.S."/>
            <person name="Pangilinan J."/>
            <person name="Larsson K.H."/>
            <person name="Matsuura K."/>
            <person name="Barry K."/>
            <person name="Labutti K."/>
            <person name="Kuo R."/>
            <person name="Ohm R.A."/>
            <person name="Bhattacharya S.S."/>
            <person name="Shirouzu T."/>
            <person name="Yoshinaga Y."/>
            <person name="Martin F.M."/>
            <person name="Grigoriev I.V."/>
            <person name="Hibbett D.S."/>
        </authorList>
    </citation>
    <scope>NUCLEOTIDE SEQUENCE [LARGE SCALE GENOMIC DNA]</scope>
    <source>
        <strain evidence="2 3">HHB12029</strain>
    </source>
</reference>